<evidence type="ECO:0000313" key="3">
    <source>
        <dbReference type="Proteomes" id="UP000265970"/>
    </source>
</evidence>
<feature type="compositionally biased region" description="Basic and acidic residues" evidence="1">
    <location>
        <begin position="1"/>
        <end position="28"/>
    </location>
</feature>
<evidence type="ECO:0000256" key="1">
    <source>
        <dbReference type="SAM" id="MobiDB-lite"/>
    </source>
</evidence>
<sequence>MPTKTFDESKIRRNTDGTFAEKDKHHAPNELPSISTHDQPVGDRFTQSMYSIAEELFDHKQDWDDLPAGGCYRLNEWGDYVTEDEWDRIWQDRDLERKAWMGVTNEWFDPDNLPNMTPHEIESAYDDDDLSPDVSFYTEKHEDDIEDAKGTNADQAMREANRSYADMDVEQVIEHKHCNGFDDGATSDTARNRLMTETTPMEDKDAIGTLSVAMDYSPKYESLSNLNMMMPNTDVDYHPDHWESSMDTLVSQAASGHGVNRENTRRMVAALNQVADHCRNDDNQASLAMAQTAVGHLALGERHRAAREAREALDYVDKQSDTYTAKTRHIVQAILEHTTDLD</sequence>
<comment type="caution">
    <text evidence="2">The sequence shown here is derived from an EMBL/GenBank/DDBJ whole genome shotgun (WGS) entry which is preliminary data.</text>
</comment>
<accession>A0A395XHK9</accession>
<gene>
    <name evidence="2" type="ORF">DWV92_07290</name>
</gene>
<name>A0A395XHK9_9BIFI</name>
<protein>
    <submittedName>
        <fullName evidence="2">Uncharacterized protein</fullName>
    </submittedName>
</protein>
<organism evidence="2 3">
    <name type="scientific">Bifidobacterium pseudolongum</name>
    <dbReference type="NCBI Taxonomy" id="1694"/>
    <lineage>
        <taxon>Bacteria</taxon>
        <taxon>Bacillati</taxon>
        <taxon>Actinomycetota</taxon>
        <taxon>Actinomycetes</taxon>
        <taxon>Bifidobacteriales</taxon>
        <taxon>Bifidobacteriaceae</taxon>
        <taxon>Bifidobacterium</taxon>
    </lineage>
</organism>
<proteinExistence type="predicted"/>
<reference evidence="2 3" key="1">
    <citation type="submission" date="2018-08" db="EMBL/GenBank/DDBJ databases">
        <title>A genome reference for cultivated species of the human gut microbiota.</title>
        <authorList>
            <person name="Zou Y."/>
            <person name="Xue W."/>
            <person name="Luo G."/>
        </authorList>
    </citation>
    <scope>NUCLEOTIDE SEQUENCE [LARGE SCALE GENOMIC DNA]</scope>
    <source>
        <strain evidence="2 3">AF13-3LB</strain>
    </source>
</reference>
<dbReference type="EMBL" id="QRZV01000004">
    <property type="protein sequence ID" value="RGW08636.1"/>
    <property type="molecule type" value="Genomic_DNA"/>
</dbReference>
<dbReference type="RefSeq" id="WP_118239510.1">
    <property type="nucleotide sequence ID" value="NZ_QRZV01000004.1"/>
</dbReference>
<evidence type="ECO:0000313" key="2">
    <source>
        <dbReference type="EMBL" id="RGW08636.1"/>
    </source>
</evidence>
<feature type="region of interest" description="Disordered" evidence="1">
    <location>
        <begin position="1"/>
        <end position="42"/>
    </location>
</feature>
<dbReference type="Proteomes" id="UP000265970">
    <property type="component" value="Unassembled WGS sequence"/>
</dbReference>
<dbReference type="AlphaFoldDB" id="A0A395XHK9"/>